<dbReference type="EMBL" id="BNJQ01000006">
    <property type="protein sequence ID" value="GHP03626.1"/>
    <property type="molecule type" value="Genomic_DNA"/>
</dbReference>
<dbReference type="AlphaFoldDB" id="A0A830H8P1"/>
<dbReference type="Pfam" id="PF13499">
    <property type="entry name" value="EF-hand_7"/>
    <property type="match status" value="1"/>
</dbReference>
<sequence>MTSTYRAKHFGDRDVYADQTESTHYPAPSLQPKFVSSVVIGDEGKAGVEASWISQTQAAHSASALAPLPPPPRPAWMGDPKTGVPGFSANGKDMTLEELIREKIWERKRAGQGSNLLWRLREFQQADRDGNGRVETKELYHFLRTFAVELDKRQLERLIEVHDTSGDGSINYQEFLAWILPEVQE</sequence>
<dbReference type="PROSITE" id="PS50222">
    <property type="entry name" value="EF_HAND_2"/>
    <property type="match status" value="2"/>
</dbReference>
<reference evidence="3" key="1">
    <citation type="submission" date="2020-10" db="EMBL/GenBank/DDBJ databases">
        <title>Unveiling of a novel bifunctional photoreceptor, Dualchrome1, isolated from a cosmopolitan green alga.</title>
        <authorList>
            <person name="Suzuki S."/>
            <person name="Kawachi M."/>
        </authorList>
    </citation>
    <scope>NUCLEOTIDE SEQUENCE</scope>
    <source>
        <strain evidence="3">NIES 2893</strain>
    </source>
</reference>
<feature type="domain" description="EF-hand" evidence="2">
    <location>
        <begin position="150"/>
        <end position="185"/>
    </location>
</feature>
<dbReference type="InterPro" id="IPR002048">
    <property type="entry name" value="EF_hand_dom"/>
</dbReference>
<accession>A0A830H8P1</accession>
<dbReference type="SMART" id="SM00054">
    <property type="entry name" value="EFh"/>
    <property type="match status" value="2"/>
</dbReference>
<feature type="domain" description="EF-hand" evidence="2">
    <location>
        <begin position="123"/>
        <end position="149"/>
    </location>
</feature>
<organism evidence="3 4">
    <name type="scientific">Pycnococcus provasolii</name>
    <dbReference type="NCBI Taxonomy" id="41880"/>
    <lineage>
        <taxon>Eukaryota</taxon>
        <taxon>Viridiplantae</taxon>
        <taxon>Chlorophyta</taxon>
        <taxon>Pseudoscourfieldiophyceae</taxon>
        <taxon>Pseudoscourfieldiales</taxon>
        <taxon>Pycnococcaceae</taxon>
        <taxon>Pycnococcus</taxon>
    </lineage>
</organism>
<comment type="caution">
    <text evidence="3">The sequence shown here is derived from an EMBL/GenBank/DDBJ whole genome shotgun (WGS) entry which is preliminary data.</text>
</comment>
<dbReference type="InterPro" id="IPR011992">
    <property type="entry name" value="EF-hand-dom_pair"/>
</dbReference>
<dbReference type="PROSITE" id="PS00018">
    <property type="entry name" value="EF_HAND_1"/>
    <property type="match status" value="2"/>
</dbReference>
<evidence type="ECO:0000313" key="4">
    <source>
        <dbReference type="Proteomes" id="UP000660262"/>
    </source>
</evidence>
<evidence type="ECO:0000313" key="3">
    <source>
        <dbReference type="EMBL" id="GHP03626.1"/>
    </source>
</evidence>
<dbReference type="Gene3D" id="1.10.238.10">
    <property type="entry name" value="EF-hand"/>
    <property type="match status" value="1"/>
</dbReference>
<dbReference type="SUPFAM" id="SSF47473">
    <property type="entry name" value="EF-hand"/>
    <property type="match status" value="1"/>
</dbReference>
<dbReference type="Proteomes" id="UP000660262">
    <property type="component" value="Unassembled WGS sequence"/>
</dbReference>
<dbReference type="InterPro" id="IPR018247">
    <property type="entry name" value="EF_Hand_1_Ca_BS"/>
</dbReference>
<keyword evidence="1" id="KW-0106">Calcium</keyword>
<dbReference type="CDD" id="cd00051">
    <property type="entry name" value="EFh"/>
    <property type="match status" value="1"/>
</dbReference>
<dbReference type="GO" id="GO:0005509">
    <property type="term" value="F:calcium ion binding"/>
    <property type="evidence" value="ECO:0007669"/>
    <property type="project" value="InterPro"/>
</dbReference>
<gene>
    <name evidence="3" type="ORF">PPROV_000238100</name>
</gene>
<evidence type="ECO:0000256" key="1">
    <source>
        <dbReference type="ARBA" id="ARBA00022837"/>
    </source>
</evidence>
<protein>
    <recommendedName>
        <fullName evidence="2">EF-hand domain-containing protein</fullName>
    </recommendedName>
</protein>
<proteinExistence type="predicted"/>
<evidence type="ECO:0000259" key="2">
    <source>
        <dbReference type="PROSITE" id="PS50222"/>
    </source>
</evidence>
<keyword evidence="4" id="KW-1185">Reference proteome</keyword>
<dbReference type="OrthoDB" id="26525at2759"/>
<name>A0A830H8P1_9CHLO</name>